<keyword evidence="2" id="KW-1185">Reference proteome</keyword>
<name>A0AAV4GP56_9GAST</name>
<protein>
    <submittedName>
        <fullName evidence="1">Uncharacterized protein</fullName>
    </submittedName>
</protein>
<sequence length="111" mass="12787">MRRCIEELVCMFVEKWKGVCVFECLRQKAYHPHNLSSTTSVFFKLPPMLVRFLMSLLLLCTEERKTFATSLFAVGLLRLMTQKLDLAGDLGVKLVPMCHNLVKSTRLMVFS</sequence>
<reference evidence="1 2" key="1">
    <citation type="journal article" date="2021" name="Elife">
        <title>Chloroplast acquisition without the gene transfer in kleptoplastic sea slugs, Plakobranchus ocellatus.</title>
        <authorList>
            <person name="Maeda T."/>
            <person name="Takahashi S."/>
            <person name="Yoshida T."/>
            <person name="Shimamura S."/>
            <person name="Takaki Y."/>
            <person name="Nagai Y."/>
            <person name="Toyoda A."/>
            <person name="Suzuki Y."/>
            <person name="Arimoto A."/>
            <person name="Ishii H."/>
            <person name="Satoh N."/>
            <person name="Nishiyama T."/>
            <person name="Hasebe M."/>
            <person name="Maruyama T."/>
            <person name="Minagawa J."/>
            <person name="Obokata J."/>
            <person name="Shigenobu S."/>
        </authorList>
    </citation>
    <scope>NUCLEOTIDE SEQUENCE [LARGE SCALE GENOMIC DNA]</scope>
</reference>
<dbReference type="AlphaFoldDB" id="A0AAV4GP56"/>
<gene>
    <name evidence="1" type="ORF">ElyMa_004226900</name>
</gene>
<evidence type="ECO:0000313" key="1">
    <source>
        <dbReference type="EMBL" id="GFR87582.1"/>
    </source>
</evidence>
<comment type="caution">
    <text evidence="1">The sequence shown here is derived from an EMBL/GenBank/DDBJ whole genome shotgun (WGS) entry which is preliminary data.</text>
</comment>
<proteinExistence type="predicted"/>
<organism evidence="1 2">
    <name type="scientific">Elysia marginata</name>
    <dbReference type="NCBI Taxonomy" id="1093978"/>
    <lineage>
        <taxon>Eukaryota</taxon>
        <taxon>Metazoa</taxon>
        <taxon>Spiralia</taxon>
        <taxon>Lophotrochozoa</taxon>
        <taxon>Mollusca</taxon>
        <taxon>Gastropoda</taxon>
        <taxon>Heterobranchia</taxon>
        <taxon>Euthyneura</taxon>
        <taxon>Panpulmonata</taxon>
        <taxon>Sacoglossa</taxon>
        <taxon>Placobranchoidea</taxon>
        <taxon>Plakobranchidae</taxon>
        <taxon>Elysia</taxon>
    </lineage>
</organism>
<dbReference type="Proteomes" id="UP000762676">
    <property type="component" value="Unassembled WGS sequence"/>
</dbReference>
<dbReference type="EMBL" id="BMAT01008551">
    <property type="protein sequence ID" value="GFR87582.1"/>
    <property type="molecule type" value="Genomic_DNA"/>
</dbReference>
<evidence type="ECO:0000313" key="2">
    <source>
        <dbReference type="Proteomes" id="UP000762676"/>
    </source>
</evidence>
<accession>A0AAV4GP56</accession>